<keyword evidence="1" id="KW-0732">Signal</keyword>
<dbReference type="AlphaFoldDB" id="A0A0A9CUX7"/>
<evidence type="ECO:0000313" key="2">
    <source>
        <dbReference type="EMBL" id="JAD79411.1"/>
    </source>
</evidence>
<feature type="signal peptide" evidence="1">
    <location>
        <begin position="1"/>
        <end position="23"/>
    </location>
</feature>
<evidence type="ECO:0000256" key="1">
    <source>
        <dbReference type="SAM" id="SignalP"/>
    </source>
</evidence>
<name>A0A0A9CUX7_ARUDO</name>
<reference evidence="2" key="2">
    <citation type="journal article" date="2015" name="Data Brief">
        <title>Shoot transcriptome of the giant reed, Arundo donax.</title>
        <authorList>
            <person name="Barrero R.A."/>
            <person name="Guerrero F.D."/>
            <person name="Moolhuijzen P."/>
            <person name="Goolsby J.A."/>
            <person name="Tidwell J."/>
            <person name="Bellgard S.E."/>
            <person name="Bellgard M.I."/>
        </authorList>
    </citation>
    <scope>NUCLEOTIDE SEQUENCE</scope>
    <source>
        <tissue evidence="2">Shoot tissue taken approximately 20 cm above the soil surface</tissue>
    </source>
</reference>
<protein>
    <submittedName>
        <fullName evidence="2">Uncharacterized protein</fullName>
    </submittedName>
</protein>
<feature type="chain" id="PRO_5002044650" evidence="1">
    <location>
        <begin position="24"/>
        <end position="119"/>
    </location>
</feature>
<sequence>MILYPCVKVHLSLLLCTQELVLLDRCIQGTLQVHSILCLTMRCSLRLLPLFPSHPTLKYFSLYLIIPQEHTQKQPGSRLLWMFYQVTQIILLLLRIRSRVAVLLWHLMRLLNKMNGGQR</sequence>
<proteinExistence type="predicted"/>
<accession>A0A0A9CUX7</accession>
<reference evidence="2" key="1">
    <citation type="submission" date="2014-09" db="EMBL/GenBank/DDBJ databases">
        <authorList>
            <person name="Magalhaes I.L.F."/>
            <person name="Oliveira U."/>
            <person name="Santos F.R."/>
            <person name="Vidigal T.H.D.A."/>
            <person name="Brescovit A.D."/>
            <person name="Santos A.J."/>
        </authorList>
    </citation>
    <scope>NUCLEOTIDE SEQUENCE</scope>
    <source>
        <tissue evidence="2">Shoot tissue taken approximately 20 cm above the soil surface</tissue>
    </source>
</reference>
<organism evidence="2">
    <name type="scientific">Arundo donax</name>
    <name type="common">Giant reed</name>
    <name type="synonym">Donax arundinaceus</name>
    <dbReference type="NCBI Taxonomy" id="35708"/>
    <lineage>
        <taxon>Eukaryota</taxon>
        <taxon>Viridiplantae</taxon>
        <taxon>Streptophyta</taxon>
        <taxon>Embryophyta</taxon>
        <taxon>Tracheophyta</taxon>
        <taxon>Spermatophyta</taxon>
        <taxon>Magnoliopsida</taxon>
        <taxon>Liliopsida</taxon>
        <taxon>Poales</taxon>
        <taxon>Poaceae</taxon>
        <taxon>PACMAD clade</taxon>
        <taxon>Arundinoideae</taxon>
        <taxon>Arundineae</taxon>
        <taxon>Arundo</taxon>
    </lineage>
</organism>
<dbReference type="EMBL" id="GBRH01218484">
    <property type="protein sequence ID" value="JAD79411.1"/>
    <property type="molecule type" value="Transcribed_RNA"/>
</dbReference>